<evidence type="ECO:0000256" key="3">
    <source>
        <dbReference type="ARBA" id="ARBA00023163"/>
    </source>
</evidence>
<dbReference type="Proteomes" id="UP000279275">
    <property type="component" value="Unassembled WGS sequence"/>
</dbReference>
<dbReference type="PANTHER" id="PTHR30055">
    <property type="entry name" value="HTH-TYPE TRANSCRIPTIONAL REGULATOR RUTR"/>
    <property type="match status" value="1"/>
</dbReference>
<comment type="caution">
    <text evidence="6">The sequence shown here is derived from an EMBL/GenBank/DDBJ whole genome shotgun (WGS) entry which is preliminary data.</text>
</comment>
<dbReference type="PANTHER" id="PTHR30055:SF234">
    <property type="entry name" value="HTH-TYPE TRANSCRIPTIONAL REGULATOR BETI"/>
    <property type="match status" value="1"/>
</dbReference>
<dbReference type="PRINTS" id="PR00455">
    <property type="entry name" value="HTHTETR"/>
</dbReference>
<accession>A0A3M2L4X0</accession>
<dbReference type="AlphaFoldDB" id="A0A3M2L4X0"/>
<dbReference type="SUPFAM" id="SSF46689">
    <property type="entry name" value="Homeodomain-like"/>
    <property type="match status" value="1"/>
</dbReference>
<dbReference type="GO" id="GO:0000976">
    <property type="term" value="F:transcription cis-regulatory region binding"/>
    <property type="evidence" value="ECO:0007669"/>
    <property type="project" value="TreeGrafter"/>
</dbReference>
<evidence type="ECO:0000313" key="6">
    <source>
        <dbReference type="EMBL" id="RMI32709.1"/>
    </source>
</evidence>
<organism evidence="6 7">
    <name type="scientific">Nocardia stercoris</name>
    <dbReference type="NCBI Taxonomy" id="2483361"/>
    <lineage>
        <taxon>Bacteria</taxon>
        <taxon>Bacillati</taxon>
        <taxon>Actinomycetota</taxon>
        <taxon>Actinomycetes</taxon>
        <taxon>Mycobacteriales</taxon>
        <taxon>Nocardiaceae</taxon>
        <taxon>Nocardia</taxon>
    </lineage>
</organism>
<dbReference type="Pfam" id="PF00440">
    <property type="entry name" value="TetR_N"/>
    <property type="match status" value="1"/>
</dbReference>
<evidence type="ECO:0000256" key="2">
    <source>
        <dbReference type="ARBA" id="ARBA00023125"/>
    </source>
</evidence>
<evidence type="ECO:0000259" key="5">
    <source>
        <dbReference type="PROSITE" id="PS50977"/>
    </source>
</evidence>
<sequence length="204" mass="22079">MKCRSRTQAERRAATIDALLEATIRALSEVGYGALTTRGVAQSAGVSQGAQQHYFPTKSALVTAAMERLIEQLTTRAMATPVRAESERDRALELLDRLWELHTLPICPAVLELYNAARTDAELAQRVSSLTRIGMESIRSVAAQFLPTCAQAPGFADFVDVATSTMRGTVVLTSVPGLADAHPGWPRIRTMLMQLLEVSTGTPV</sequence>
<proteinExistence type="predicted"/>
<dbReference type="PROSITE" id="PS50977">
    <property type="entry name" value="HTH_TETR_2"/>
    <property type="match status" value="1"/>
</dbReference>
<evidence type="ECO:0000256" key="4">
    <source>
        <dbReference type="PROSITE-ProRule" id="PRU00335"/>
    </source>
</evidence>
<reference evidence="6 7" key="1">
    <citation type="submission" date="2018-10" db="EMBL/GenBank/DDBJ databases">
        <title>Isolation from cow dung.</title>
        <authorList>
            <person name="Ling L."/>
        </authorList>
    </citation>
    <scope>NUCLEOTIDE SEQUENCE [LARGE SCALE GENOMIC DNA]</scope>
    <source>
        <strain evidence="6 7">NEAU-LL90</strain>
    </source>
</reference>
<dbReference type="InterPro" id="IPR009057">
    <property type="entry name" value="Homeodomain-like_sf"/>
</dbReference>
<name>A0A3M2L4X0_9NOCA</name>
<feature type="domain" description="HTH tetR-type" evidence="5">
    <location>
        <begin position="13"/>
        <end position="73"/>
    </location>
</feature>
<dbReference type="GO" id="GO:0003700">
    <property type="term" value="F:DNA-binding transcription factor activity"/>
    <property type="evidence" value="ECO:0007669"/>
    <property type="project" value="TreeGrafter"/>
</dbReference>
<dbReference type="InterPro" id="IPR050109">
    <property type="entry name" value="HTH-type_TetR-like_transc_reg"/>
</dbReference>
<keyword evidence="2 4" id="KW-0238">DNA-binding</keyword>
<gene>
    <name evidence="6" type="ORF">EBN03_12160</name>
</gene>
<dbReference type="InterPro" id="IPR001647">
    <property type="entry name" value="HTH_TetR"/>
</dbReference>
<keyword evidence="7" id="KW-1185">Reference proteome</keyword>
<keyword evidence="1" id="KW-0805">Transcription regulation</keyword>
<dbReference type="RefSeq" id="WP_122188094.1">
    <property type="nucleotide sequence ID" value="NZ_RFFH01000004.1"/>
</dbReference>
<dbReference type="Gene3D" id="1.10.357.10">
    <property type="entry name" value="Tetracycline Repressor, domain 2"/>
    <property type="match status" value="1"/>
</dbReference>
<evidence type="ECO:0000313" key="7">
    <source>
        <dbReference type="Proteomes" id="UP000279275"/>
    </source>
</evidence>
<evidence type="ECO:0000256" key="1">
    <source>
        <dbReference type="ARBA" id="ARBA00023015"/>
    </source>
</evidence>
<dbReference type="OrthoDB" id="4539007at2"/>
<keyword evidence="3" id="KW-0804">Transcription</keyword>
<protein>
    <submittedName>
        <fullName evidence="6">TetR family transcriptional regulator</fullName>
    </submittedName>
</protein>
<dbReference type="EMBL" id="RFFH01000004">
    <property type="protein sequence ID" value="RMI32709.1"/>
    <property type="molecule type" value="Genomic_DNA"/>
</dbReference>
<feature type="DNA-binding region" description="H-T-H motif" evidence="4">
    <location>
        <begin position="36"/>
        <end position="55"/>
    </location>
</feature>